<evidence type="ECO:0000256" key="1">
    <source>
        <dbReference type="SAM" id="Phobius"/>
    </source>
</evidence>
<accession>A0A7Y9ZA97</accession>
<dbReference type="OrthoDB" id="117402at2"/>
<comment type="caution">
    <text evidence="3">The sequence shown here is derived from an EMBL/GenBank/DDBJ whole genome shotgun (WGS) entry which is preliminary data.</text>
</comment>
<organism evidence="3 4">
    <name type="scientific">Demequina lutea</name>
    <dbReference type="NCBI Taxonomy" id="431489"/>
    <lineage>
        <taxon>Bacteria</taxon>
        <taxon>Bacillati</taxon>
        <taxon>Actinomycetota</taxon>
        <taxon>Actinomycetes</taxon>
        <taxon>Micrococcales</taxon>
        <taxon>Demequinaceae</taxon>
        <taxon>Demequina</taxon>
    </lineage>
</organism>
<evidence type="ECO:0000313" key="3">
    <source>
        <dbReference type="EMBL" id="NYI40553.1"/>
    </source>
</evidence>
<dbReference type="EMBL" id="JACBZO010000001">
    <property type="protein sequence ID" value="NYI40553.1"/>
    <property type="molecule type" value="Genomic_DNA"/>
</dbReference>
<protein>
    <submittedName>
        <fullName evidence="3">Protein-disulfide isomerase</fullName>
    </submittedName>
</protein>
<keyword evidence="4" id="KW-1185">Reference proteome</keyword>
<dbReference type="AlphaFoldDB" id="A0A7Y9ZA97"/>
<dbReference type="Pfam" id="PF13462">
    <property type="entry name" value="Thioredoxin_4"/>
    <property type="match status" value="1"/>
</dbReference>
<sequence>MNDKTAANAAATLAKRQAQAQVDAQKRRAAVIWIVVGVIVVGLIGTLVAFIVRQGAVADVSVAGPSGAPVVSNTDGFGVGSSGVVGKDLDPSRVRLDVYFDFICPYCALFEKTQAATLDDLRSQGIVDVYYHPLAYLDDASSGTKYSTRAASAAALVAQESPESFVAFLQQLMEHQPAEGSTGLPDQQIQSLASAAGVPDAIVAKIPDQGYAAWVRSSTEAANKDGVMYTPSLGFSGVIQDPTDPASVQWSQEGALRQAIMERAAG</sequence>
<keyword evidence="1" id="KW-1133">Transmembrane helix</keyword>
<dbReference type="Proteomes" id="UP000547973">
    <property type="component" value="Unassembled WGS sequence"/>
</dbReference>
<dbReference type="InterPro" id="IPR012336">
    <property type="entry name" value="Thioredoxin-like_fold"/>
</dbReference>
<keyword evidence="3" id="KW-0413">Isomerase</keyword>
<dbReference type="GO" id="GO:0016853">
    <property type="term" value="F:isomerase activity"/>
    <property type="evidence" value="ECO:0007669"/>
    <property type="project" value="UniProtKB-KW"/>
</dbReference>
<proteinExistence type="predicted"/>
<keyword evidence="1" id="KW-0472">Membrane</keyword>
<gene>
    <name evidence="3" type="ORF">BKA03_000672</name>
</gene>
<evidence type="ECO:0000259" key="2">
    <source>
        <dbReference type="Pfam" id="PF13462"/>
    </source>
</evidence>
<dbReference type="Gene3D" id="3.40.30.10">
    <property type="entry name" value="Glutaredoxin"/>
    <property type="match status" value="1"/>
</dbReference>
<dbReference type="SUPFAM" id="SSF52833">
    <property type="entry name" value="Thioredoxin-like"/>
    <property type="match status" value="1"/>
</dbReference>
<feature type="transmembrane region" description="Helical" evidence="1">
    <location>
        <begin position="30"/>
        <end position="52"/>
    </location>
</feature>
<name>A0A7Y9ZA97_9MICO</name>
<dbReference type="CDD" id="cd02972">
    <property type="entry name" value="DsbA_family"/>
    <property type="match status" value="1"/>
</dbReference>
<evidence type="ECO:0000313" key="4">
    <source>
        <dbReference type="Proteomes" id="UP000547973"/>
    </source>
</evidence>
<dbReference type="InterPro" id="IPR036249">
    <property type="entry name" value="Thioredoxin-like_sf"/>
</dbReference>
<reference evidence="3 4" key="1">
    <citation type="submission" date="2020-07" db="EMBL/GenBank/DDBJ databases">
        <title>Sequencing the genomes of 1000 actinobacteria strains.</title>
        <authorList>
            <person name="Klenk H.-P."/>
        </authorList>
    </citation>
    <scope>NUCLEOTIDE SEQUENCE [LARGE SCALE GENOMIC DNA]</scope>
    <source>
        <strain evidence="3 4">DSM 19970</strain>
    </source>
</reference>
<keyword evidence="1" id="KW-0812">Transmembrane</keyword>
<dbReference type="RefSeq" id="WP_062074662.1">
    <property type="nucleotide sequence ID" value="NZ_BBRC01000003.1"/>
</dbReference>
<feature type="domain" description="Thioredoxin-like fold" evidence="2">
    <location>
        <begin position="94"/>
        <end position="246"/>
    </location>
</feature>